<reference evidence="1" key="1">
    <citation type="submission" date="2020-05" db="EMBL/GenBank/DDBJ databases">
        <title>Phylogenomic resolution of chytrid fungi.</title>
        <authorList>
            <person name="Stajich J.E."/>
            <person name="Amses K."/>
            <person name="Simmons R."/>
            <person name="Seto K."/>
            <person name="Myers J."/>
            <person name="Bonds A."/>
            <person name="Quandt C.A."/>
            <person name="Barry K."/>
            <person name="Liu P."/>
            <person name="Grigoriev I."/>
            <person name="Longcore J.E."/>
            <person name="James T.Y."/>
        </authorList>
    </citation>
    <scope>NUCLEOTIDE SEQUENCE</scope>
    <source>
        <strain evidence="1">JEL0513</strain>
    </source>
</reference>
<evidence type="ECO:0000313" key="2">
    <source>
        <dbReference type="Proteomes" id="UP001211907"/>
    </source>
</evidence>
<comment type="caution">
    <text evidence="1">The sequence shown here is derived from an EMBL/GenBank/DDBJ whole genome shotgun (WGS) entry which is preliminary data.</text>
</comment>
<dbReference type="AlphaFoldDB" id="A0AAD5SU72"/>
<accession>A0AAD5SU72</accession>
<keyword evidence="2" id="KW-1185">Reference proteome</keyword>
<dbReference type="Proteomes" id="UP001211907">
    <property type="component" value="Unassembled WGS sequence"/>
</dbReference>
<name>A0AAD5SU72_9FUNG</name>
<organism evidence="1 2">
    <name type="scientific">Physocladia obscura</name>
    <dbReference type="NCBI Taxonomy" id="109957"/>
    <lineage>
        <taxon>Eukaryota</taxon>
        <taxon>Fungi</taxon>
        <taxon>Fungi incertae sedis</taxon>
        <taxon>Chytridiomycota</taxon>
        <taxon>Chytridiomycota incertae sedis</taxon>
        <taxon>Chytridiomycetes</taxon>
        <taxon>Chytridiales</taxon>
        <taxon>Chytriomycetaceae</taxon>
        <taxon>Physocladia</taxon>
    </lineage>
</organism>
<evidence type="ECO:0000313" key="1">
    <source>
        <dbReference type="EMBL" id="KAJ3097339.1"/>
    </source>
</evidence>
<proteinExistence type="predicted"/>
<gene>
    <name evidence="1" type="ORF">HK100_005383</name>
</gene>
<protein>
    <submittedName>
        <fullName evidence="1">Uncharacterized protein</fullName>
    </submittedName>
</protein>
<feature type="non-terminal residue" evidence="1">
    <location>
        <position position="60"/>
    </location>
</feature>
<dbReference type="EMBL" id="JADGJH010002517">
    <property type="protein sequence ID" value="KAJ3097339.1"/>
    <property type="molecule type" value="Genomic_DNA"/>
</dbReference>
<sequence length="60" mass="6419">MNPAKGSEIAVATTSAFSAKRKHLNAVDRVASVEIVHEANGTLIETWHGFVMDKADAVIL</sequence>